<gene>
    <name evidence="2" type="ORF">FDP41_001720</name>
</gene>
<dbReference type="OrthoDB" id="10357523at2759"/>
<dbReference type="VEuPathDB" id="AmoebaDB:NF0036190"/>
<reference evidence="2 3" key="1">
    <citation type="journal article" date="2019" name="Sci. Rep.">
        <title>Nanopore sequencing improves the draft genome of the human pathogenic amoeba Naegleria fowleri.</title>
        <authorList>
            <person name="Liechti N."/>
            <person name="Schurch N."/>
            <person name="Bruggmann R."/>
            <person name="Wittwer M."/>
        </authorList>
    </citation>
    <scope>NUCLEOTIDE SEQUENCE [LARGE SCALE GENOMIC DNA]</scope>
    <source>
        <strain evidence="2 3">ATCC 30894</strain>
    </source>
</reference>
<keyword evidence="3" id="KW-1185">Reference proteome</keyword>
<evidence type="ECO:0000256" key="1">
    <source>
        <dbReference type="SAM" id="MobiDB-lite"/>
    </source>
</evidence>
<feature type="compositionally biased region" description="Acidic residues" evidence="1">
    <location>
        <begin position="313"/>
        <end position="324"/>
    </location>
</feature>
<feature type="compositionally biased region" description="Polar residues" evidence="1">
    <location>
        <begin position="46"/>
        <end position="59"/>
    </location>
</feature>
<proteinExistence type="predicted"/>
<feature type="compositionally biased region" description="Low complexity" evidence="1">
    <location>
        <begin position="179"/>
        <end position="188"/>
    </location>
</feature>
<sequence length="333" mass="37293">MSSGRVSIKIPSPFGNRIRKQESSAFRTQDSLDDDDDLNSSRDQSPTLSSSSRKGDTTTTTEVKLNSLVGTTLPFTNISELKRIIQQETDILIILGYGVEYIQPTRKSLEALLDYGRDPGVEYKNKVKVVLIDQEMNRKFCNENNLVVGTPILQMYYNSKSVRFRFQDSLVQDTKDLSDNSLSSTSSTKPKKREKTSKHEDDDLADFDMGEKGSSKPRNVFISQLHYSIIQALVVLTFDAIEDMGNDTSNEIIVDVDMAILRGDVELDRDAEDKFDSTLSDETDSGEETDDDEDEDEAAKTLPPSASQAQSMDDGDEDDEDDDEMSRATNIRN</sequence>
<feature type="compositionally biased region" description="Acidic residues" evidence="1">
    <location>
        <begin position="279"/>
        <end position="297"/>
    </location>
</feature>
<organism evidence="2 3">
    <name type="scientific">Naegleria fowleri</name>
    <name type="common">Brain eating amoeba</name>
    <dbReference type="NCBI Taxonomy" id="5763"/>
    <lineage>
        <taxon>Eukaryota</taxon>
        <taxon>Discoba</taxon>
        <taxon>Heterolobosea</taxon>
        <taxon>Tetramitia</taxon>
        <taxon>Eutetramitia</taxon>
        <taxon>Vahlkampfiidae</taxon>
        <taxon>Naegleria</taxon>
    </lineage>
</organism>
<dbReference type="VEuPathDB" id="AmoebaDB:NfTy_054790"/>
<feature type="region of interest" description="Disordered" evidence="1">
    <location>
        <begin position="177"/>
        <end position="211"/>
    </location>
</feature>
<dbReference type="AlphaFoldDB" id="A0A6A5BQI1"/>
<accession>A0A6A5BQI1</accession>
<protein>
    <submittedName>
        <fullName evidence="2">Uncharacterized protein</fullName>
    </submittedName>
</protein>
<dbReference type="Proteomes" id="UP000444721">
    <property type="component" value="Unassembled WGS sequence"/>
</dbReference>
<evidence type="ECO:0000313" key="2">
    <source>
        <dbReference type="EMBL" id="KAF0979377.1"/>
    </source>
</evidence>
<comment type="caution">
    <text evidence="2">The sequence shown here is derived from an EMBL/GenBank/DDBJ whole genome shotgun (WGS) entry which is preliminary data.</text>
</comment>
<dbReference type="GeneID" id="68108938"/>
<name>A0A6A5BQI1_NAEFO</name>
<dbReference type="EMBL" id="VFQX01000027">
    <property type="protein sequence ID" value="KAF0979377.1"/>
    <property type="molecule type" value="Genomic_DNA"/>
</dbReference>
<dbReference type="RefSeq" id="XP_044564090.1">
    <property type="nucleotide sequence ID" value="XM_044704836.1"/>
</dbReference>
<feature type="region of interest" description="Disordered" evidence="1">
    <location>
        <begin position="272"/>
        <end position="333"/>
    </location>
</feature>
<feature type="region of interest" description="Disordered" evidence="1">
    <location>
        <begin position="1"/>
        <end position="59"/>
    </location>
</feature>
<dbReference type="OMA" id="PILQMYY"/>
<dbReference type="VEuPathDB" id="AmoebaDB:FDP41_001720"/>
<evidence type="ECO:0000313" key="3">
    <source>
        <dbReference type="Proteomes" id="UP000444721"/>
    </source>
</evidence>